<evidence type="ECO:0000313" key="1">
    <source>
        <dbReference type="Proteomes" id="UP000887578"/>
    </source>
</evidence>
<dbReference type="Proteomes" id="UP000887578">
    <property type="component" value="Unplaced"/>
</dbReference>
<name>A0A914PK96_9BILA</name>
<dbReference type="AlphaFoldDB" id="A0A914PK96"/>
<accession>A0A914PK96</accession>
<proteinExistence type="predicted"/>
<dbReference type="WBParaSite" id="PDA_v2.g18827.t1">
    <property type="protein sequence ID" value="PDA_v2.g18827.t1"/>
    <property type="gene ID" value="PDA_v2.g18827"/>
</dbReference>
<evidence type="ECO:0000313" key="2">
    <source>
        <dbReference type="WBParaSite" id="PDA_v2.g18827.t1"/>
    </source>
</evidence>
<keyword evidence="1" id="KW-1185">Reference proteome</keyword>
<sequence length="117" mass="13614">MSNLKKTYALLTVSSNEKELEILTFNDAEIILGNKYSGKDFMEDASNYLLDLKNSKTLEGVILDFYCHENPEFLHEIRRCFSEFCEIKVILFRLVLKIDLKVNKFAYHVSLLSKVLV</sequence>
<organism evidence="1 2">
    <name type="scientific">Panagrolaimus davidi</name>
    <dbReference type="NCBI Taxonomy" id="227884"/>
    <lineage>
        <taxon>Eukaryota</taxon>
        <taxon>Metazoa</taxon>
        <taxon>Ecdysozoa</taxon>
        <taxon>Nematoda</taxon>
        <taxon>Chromadorea</taxon>
        <taxon>Rhabditida</taxon>
        <taxon>Tylenchina</taxon>
        <taxon>Panagrolaimomorpha</taxon>
        <taxon>Panagrolaimoidea</taxon>
        <taxon>Panagrolaimidae</taxon>
        <taxon>Panagrolaimus</taxon>
    </lineage>
</organism>
<protein>
    <submittedName>
        <fullName evidence="2">Uncharacterized protein</fullName>
    </submittedName>
</protein>
<reference evidence="2" key="1">
    <citation type="submission" date="2022-11" db="UniProtKB">
        <authorList>
            <consortium name="WormBaseParasite"/>
        </authorList>
    </citation>
    <scope>IDENTIFICATION</scope>
</reference>